<dbReference type="GO" id="GO:0051301">
    <property type="term" value="P:cell division"/>
    <property type="evidence" value="ECO:0007669"/>
    <property type="project" value="UniProtKB-KW"/>
</dbReference>
<evidence type="ECO:0000259" key="2">
    <source>
        <dbReference type="Pfam" id="PF06395"/>
    </source>
</evidence>
<feature type="region of interest" description="Disordered" evidence="1">
    <location>
        <begin position="1"/>
        <end position="22"/>
    </location>
</feature>
<dbReference type="EMBL" id="LSSK01001474">
    <property type="protein sequence ID" value="OMH79640.1"/>
    <property type="molecule type" value="Genomic_DNA"/>
</dbReference>
<name>A0A1R1PF64_ZANCU</name>
<evidence type="ECO:0000256" key="1">
    <source>
        <dbReference type="SAM" id="MobiDB-lite"/>
    </source>
</evidence>
<proteinExistence type="predicted"/>
<feature type="domain" description="Cdc24/Scd1 N-terminal" evidence="2">
    <location>
        <begin position="69"/>
        <end position="149"/>
    </location>
</feature>
<dbReference type="AlphaFoldDB" id="A0A1R1PF64"/>
<sequence length="151" mass="17391">MNQNSTNLRDVGGGGTVNSNILNRPTPTSSIYQKSLELLDKLAFVPGMEQFYEPLLNQKFDNSEQLYRDPMQFLWSIFQKGISLCILYNALEPLEKLEVEDIEQGGINTRKKAVYSFMKAVRNRQIGNEQDYFTITELFRDDTNSFLKASF</sequence>
<dbReference type="OrthoDB" id="1594986at2759"/>
<dbReference type="GO" id="GO:0043332">
    <property type="term" value="C:mating projection tip"/>
    <property type="evidence" value="ECO:0007669"/>
    <property type="project" value="TreeGrafter"/>
</dbReference>
<dbReference type="PANTHER" id="PTHR47339">
    <property type="entry name" value="CELL DIVISION CONTROL PROTEIN 24"/>
    <property type="match status" value="1"/>
</dbReference>
<comment type="caution">
    <text evidence="3">The sequence shown here is derived from an EMBL/GenBank/DDBJ whole genome shotgun (WGS) entry which is preliminary data.</text>
</comment>
<evidence type="ECO:0000313" key="3">
    <source>
        <dbReference type="EMBL" id="OMH79640.1"/>
    </source>
</evidence>
<dbReference type="GO" id="GO:0030010">
    <property type="term" value="P:establishment of cell polarity"/>
    <property type="evidence" value="ECO:0007669"/>
    <property type="project" value="TreeGrafter"/>
</dbReference>
<accession>A0A1R1PF64</accession>
<dbReference type="InterPro" id="IPR010481">
    <property type="entry name" value="Cdc24/Scd1_N"/>
</dbReference>
<dbReference type="GO" id="GO:0000935">
    <property type="term" value="C:division septum"/>
    <property type="evidence" value="ECO:0007669"/>
    <property type="project" value="TreeGrafter"/>
</dbReference>
<keyword evidence="3" id="KW-0131">Cell cycle</keyword>
<dbReference type="GO" id="GO:0031106">
    <property type="term" value="P:septin ring organization"/>
    <property type="evidence" value="ECO:0007669"/>
    <property type="project" value="TreeGrafter"/>
</dbReference>
<dbReference type="GO" id="GO:0005634">
    <property type="term" value="C:nucleus"/>
    <property type="evidence" value="ECO:0007669"/>
    <property type="project" value="TreeGrafter"/>
</dbReference>
<dbReference type="PANTHER" id="PTHR47339:SF1">
    <property type="entry name" value="CELL DIVISION CONTROL PROTEIN 24"/>
    <property type="match status" value="1"/>
</dbReference>
<protein>
    <submittedName>
        <fullName evidence="3">Cell division control protein 24</fullName>
    </submittedName>
</protein>
<reference evidence="4" key="1">
    <citation type="submission" date="2017-01" db="EMBL/GenBank/DDBJ databases">
        <authorList>
            <person name="Wang Y."/>
            <person name="White M."/>
            <person name="Kvist S."/>
            <person name="Moncalvo J.-M."/>
        </authorList>
    </citation>
    <scope>NUCLEOTIDE SEQUENCE [LARGE SCALE GENOMIC DNA]</scope>
    <source>
        <strain evidence="4">COL-18-3</strain>
    </source>
</reference>
<keyword evidence="4" id="KW-1185">Reference proteome</keyword>
<dbReference type="Proteomes" id="UP000188320">
    <property type="component" value="Unassembled WGS sequence"/>
</dbReference>
<dbReference type="GO" id="GO:0005737">
    <property type="term" value="C:cytoplasm"/>
    <property type="evidence" value="ECO:0007669"/>
    <property type="project" value="TreeGrafter"/>
</dbReference>
<dbReference type="InterPro" id="IPR053026">
    <property type="entry name" value="CDC42_GEF"/>
</dbReference>
<evidence type="ECO:0000313" key="4">
    <source>
        <dbReference type="Proteomes" id="UP000188320"/>
    </source>
</evidence>
<organism evidence="3 4">
    <name type="scientific">Zancudomyces culisetae</name>
    <name type="common">Gut fungus</name>
    <name type="synonym">Smittium culisetae</name>
    <dbReference type="NCBI Taxonomy" id="1213189"/>
    <lineage>
        <taxon>Eukaryota</taxon>
        <taxon>Fungi</taxon>
        <taxon>Fungi incertae sedis</taxon>
        <taxon>Zoopagomycota</taxon>
        <taxon>Kickxellomycotina</taxon>
        <taxon>Harpellomycetes</taxon>
        <taxon>Harpellales</taxon>
        <taxon>Legeriomycetaceae</taxon>
        <taxon>Zancudomyces</taxon>
    </lineage>
</organism>
<dbReference type="Pfam" id="PF06395">
    <property type="entry name" value="CDC24"/>
    <property type="match status" value="1"/>
</dbReference>
<gene>
    <name evidence="3" type="ORF">AX774_g6943</name>
</gene>
<keyword evidence="3" id="KW-0132">Cell division</keyword>